<evidence type="ECO:0000313" key="2">
    <source>
        <dbReference type="EMBL" id="MBB6174679.1"/>
    </source>
</evidence>
<gene>
    <name evidence="2" type="ORF">HNR23_004739</name>
</gene>
<feature type="compositionally biased region" description="Low complexity" evidence="1">
    <location>
        <begin position="157"/>
        <end position="172"/>
    </location>
</feature>
<name>A0A7X0D945_9ACTN</name>
<protein>
    <submittedName>
        <fullName evidence="2">Uncharacterized protein</fullName>
    </submittedName>
</protein>
<organism evidence="2 3">
    <name type="scientific">Nocardiopsis mwathae</name>
    <dbReference type="NCBI Taxonomy" id="1472723"/>
    <lineage>
        <taxon>Bacteria</taxon>
        <taxon>Bacillati</taxon>
        <taxon>Actinomycetota</taxon>
        <taxon>Actinomycetes</taxon>
        <taxon>Streptosporangiales</taxon>
        <taxon>Nocardiopsidaceae</taxon>
        <taxon>Nocardiopsis</taxon>
    </lineage>
</organism>
<proteinExistence type="predicted"/>
<feature type="region of interest" description="Disordered" evidence="1">
    <location>
        <begin position="136"/>
        <end position="180"/>
    </location>
</feature>
<reference evidence="2 3" key="1">
    <citation type="submission" date="2020-08" db="EMBL/GenBank/DDBJ databases">
        <title>Sequencing the genomes of 1000 actinobacteria strains.</title>
        <authorList>
            <person name="Klenk H.-P."/>
        </authorList>
    </citation>
    <scope>NUCLEOTIDE SEQUENCE [LARGE SCALE GENOMIC DNA]</scope>
    <source>
        <strain evidence="2 3">DSM 46659</strain>
    </source>
</reference>
<dbReference type="Proteomes" id="UP000546642">
    <property type="component" value="Unassembled WGS sequence"/>
</dbReference>
<feature type="compositionally biased region" description="Polar residues" evidence="1">
    <location>
        <begin position="142"/>
        <end position="151"/>
    </location>
</feature>
<accession>A0A7X0D945</accession>
<keyword evidence="3" id="KW-1185">Reference proteome</keyword>
<dbReference type="SUPFAM" id="SSF48576">
    <property type="entry name" value="Terpenoid synthases"/>
    <property type="match status" value="1"/>
</dbReference>
<sequence length="180" mass="20537">MDTQLVKRSRYPFPTLVNEYASAIQEPTDRHWIDDDCRGLVASDIADGFKRSRTTYTPACFFPMATWERLLPLARVTLSPFHQDNIYERATPEQVRRICESTIAIDRGQHTPDEAGVILGGLIAVVRCKVRRFVPERRRRPSTPQRPVSQLSRPRRAATSATPRRPASTPSSRWPPRPTS</sequence>
<comment type="caution">
    <text evidence="2">The sequence shown here is derived from an EMBL/GenBank/DDBJ whole genome shotgun (WGS) entry which is preliminary data.</text>
</comment>
<dbReference type="InterPro" id="IPR008949">
    <property type="entry name" value="Isoprenoid_synthase_dom_sf"/>
</dbReference>
<dbReference type="EMBL" id="JACHDS010000001">
    <property type="protein sequence ID" value="MBB6174679.1"/>
    <property type="molecule type" value="Genomic_DNA"/>
</dbReference>
<dbReference type="Gene3D" id="1.10.600.10">
    <property type="entry name" value="Farnesyl Diphosphate Synthase"/>
    <property type="match status" value="1"/>
</dbReference>
<evidence type="ECO:0000313" key="3">
    <source>
        <dbReference type="Proteomes" id="UP000546642"/>
    </source>
</evidence>
<evidence type="ECO:0000256" key="1">
    <source>
        <dbReference type="SAM" id="MobiDB-lite"/>
    </source>
</evidence>
<dbReference type="AlphaFoldDB" id="A0A7X0D945"/>